<evidence type="ECO:0008006" key="4">
    <source>
        <dbReference type="Google" id="ProtNLM"/>
    </source>
</evidence>
<name>A0A0F8YHB5_9ZZZZ</name>
<protein>
    <recommendedName>
        <fullName evidence="4">Glycosyl transferase family 1 domain-containing protein</fullName>
    </recommendedName>
</protein>
<evidence type="ECO:0000313" key="3">
    <source>
        <dbReference type="EMBL" id="KKK53584.1"/>
    </source>
</evidence>
<feature type="domain" description="Glycosyltransferase subfamily 4-like N-terminal" evidence="2">
    <location>
        <begin position="4"/>
        <end position="110"/>
    </location>
</feature>
<dbReference type="Pfam" id="PF13439">
    <property type="entry name" value="Glyco_transf_4"/>
    <property type="match status" value="1"/>
</dbReference>
<dbReference type="AlphaFoldDB" id="A0A0F8YHB5"/>
<dbReference type="EMBL" id="LAZR01066428">
    <property type="protein sequence ID" value="KKK53584.1"/>
    <property type="molecule type" value="Genomic_DNA"/>
</dbReference>
<evidence type="ECO:0000259" key="2">
    <source>
        <dbReference type="Pfam" id="PF13439"/>
    </source>
</evidence>
<feature type="domain" description="Glycosyl transferase family 1" evidence="1">
    <location>
        <begin position="122"/>
        <end position="285"/>
    </location>
</feature>
<accession>A0A0F8YHB5</accession>
<dbReference type="Gene3D" id="3.40.50.2000">
    <property type="entry name" value="Glycogen Phosphorylase B"/>
    <property type="match status" value="2"/>
</dbReference>
<dbReference type="SUPFAM" id="SSF53756">
    <property type="entry name" value="UDP-Glycosyltransferase/glycogen phosphorylase"/>
    <property type="match status" value="1"/>
</dbReference>
<dbReference type="InterPro" id="IPR001296">
    <property type="entry name" value="Glyco_trans_1"/>
</dbReference>
<sequence>ILNYYKNSKFFLEFWKLRQIIKKEKPDILHCFLPHANIIGRFAAIGSSCKVICSIRAKQCEKKYFLPFDRFTQKLVNIYTVNSKSLAQFEIVQKIDKNKIVLIENGIDFEIFKITNNPNNLRNELNLQNLIIISMVAHLRKQKDYPTALRAIKHLQKEFNICFLIIGTGNPFENEIYKIYNLIDELELSNVKLLGFRNDIPNLLAITDVWISSTLYEGQSNSLLEAMAMGIPIVTTDISENAEVVRDGKEALLVPIKSPLLMSKAIKRLITNKKLAKTISKNAYDRVYAKYHINKTLEKLEHLYSSLLT</sequence>
<evidence type="ECO:0000259" key="1">
    <source>
        <dbReference type="Pfam" id="PF00534"/>
    </source>
</evidence>
<dbReference type="InterPro" id="IPR028098">
    <property type="entry name" value="Glyco_trans_4-like_N"/>
</dbReference>
<dbReference type="PANTHER" id="PTHR12526">
    <property type="entry name" value="GLYCOSYLTRANSFERASE"/>
    <property type="match status" value="1"/>
</dbReference>
<gene>
    <name evidence="3" type="ORF">LCGC14_3093320</name>
</gene>
<dbReference type="PANTHER" id="PTHR12526:SF630">
    <property type="entry name" value="GLYCOSYLTRANSFERASE"/>
    <property type="match status" value="1"/>
</dbReference>
<proteinExistence type="predicted"/>
<comment type="caution">
    <text evidence="3">The sequence shown here is derived from an EMBL/GenBank/DDBJ whole genome shotgun (WGS) entry which is preliminary data.</text>
</comment>
<dbReference type="GO" id="GO:0016757">
    <property type="term" value="F:glycosyltransferase activity"/>
    <property type="evidence" value="ECO:0007669"/>
    <property type="project" value="InterPro"/>
</dbReference>
<organism evidence="3">
    <name type="scientific">marine sediment metagenome</name>
    <dbReference type="NCBI Taxonomy" id="412755"/>
    <lineage>
        <taxon>unclassified sequences</taxon>
        <taxon>metagenomes</taxon>
        <taxon>ecological metagenomes</taxon>
    </lineage>
</organism>
<reference evidence="3" key="1">
    <citation type="journal article" date="2015" name="Nature">
        <title>Complex archaea that bridge the gap between prokaryotes and eukaryotes.</title>
        <authorList>
            <person name="Spang A."/>
            <person name="Saw J.H."/>
            <person name="Jorgensen S.L."/>
            <person name="Zaremba-Niedzwiedzka K."/>
            <person name="Martijn J."/>
            <person name="Lind A.E."/>
            <person name="van Eijk R."/>
            <person name="Schleper C."/>
            <person name="Guy L."/>
            <person name="Ettema T.J."/>
        </authorList>
    </citation>
    <scope>NUCLEOTIDE SEQUENCE</scope>
</reference>
<dbReference type="Pfam" id="PF00534">
    <property type="entry name" value="Glycos_transf_1"/>
    <property type="match status" value="1"/>
</dbReference>
<feature type="non-terminal residue" evidence="3">
    <location>
        <position position="1"/>
    </location>
</feature>